<sequence>MSGLTKDQLQRMEENRKKALARRAAILAAAGNSNNNQPAKPNNSQPMAGSGAAKPSSSAATQPYNRQISPTGNLSKPGGQQSTFSQNTYPKSGPPGQSSQPFSNQNSVPGKSASNFYKTGQTNINNNTQLGKSSATSSSFSNSIQSKAQSQPPGNTSKQTGDGAKPVFGKTVNGTFRLMSRERFMVEVGYHQQMIEIFKTMTTKKYDVETKRWNFELSEHDKLVAALAPLRPAVCISPLPSFVRRILKAAQTEIPASCVDLFGLDPKLLDALMPFQHEGVCPLSAISLSISPLSLSLPINSTSPYSPCSPLSSPLVSLIHHTLLSPLYSSPNTILIYYSHSSLPLTLPSLCLSSLLSSLFIS</sequence>
<evidence type="ECO:0000256" key="3">
    <source>
        <dbReference type="ARBA" id="ARBA00023242"/>
    </source>
</evidence>
<evidence type="ECO:0000256" key="4">
    <source>
        <dbReference type="SAM" id="MobiDB-lite"/>
    </source>
</evidence>
<feature type="compositionally biased region" description="Polar residues" evidence="4">
    <location>
        <begin position="61"/>
        <end position="90"/>
    </location>
</feature>
<feature type="region of interest" description="Disordered" evidence="4">
    <location>
        <begin position="1"/>
        <end position="168"/>
    </location>
</feature>
<feature type="compositionally biased region" description="Low complexity" evidence="4">
    <location>
        <begin position="94"/>
        <end position="107"/>
    </location>
</feature>
<dbReference type="STRING" id="6689.A0A423SU89"/>
<dbReference type="PANTHER" id="PTHR45766">
    <property type="entry name" value="DNA ANNEALING HELICASE AND ENDONUCLEASE ZRANB3 FAMILY MEMBER"/>
    <property type="match status" value="1"/>
</dbReference>
<protein>
    <recommendedName>
        <fullName evidence="5">HARP domain-containing protein</fullName>
    </recommendedName>
</protein>
<reference evidence="6 7" key="1">
    <citation type="submission" date="2018-04" db="EMBL/GenBank/DDBJ databases">
        <authorList>
            <person name="Zhang X."/>
            <person name="Yuan J."/>
            <person name="Li F."/>
            <person name="Xiang J."/>
        </authorList>
    </citation>
    <scope>NUCLEOTIDE SEQUENCE [LARGE SCALE GENOMIC DNA]</scope>
    <source>
        <tissue evidence="6">Muscle</tissue>
    </source>
</reference>
<comment type="subcellular location">
    <subcellularLocation>
        <location evidence="1">Nucleus</location>
    </subcellularLocation>
</comment>
<feature type="compositionally biased region" description="Low complexity" evidence="4">
    <location>
        <begin position="22"/>
        <end position="60"/>
    </location>
</feature>
<dbReference type="Proteomes" id="UP000283509">
    <property type="component" value="Unassembled WGS sequence"/>
</dbReference>
<gene>
    <name evidence="6" type="ORF">C7M84_014158</name>
</gene>
<evidence type="ECO:0000259" key="5">
    <source>
        <dbReference type="PROSITE" id="PS51467"/>
    </source>
</evidence>
<evidence type="ECO:0000313" key="6">
    <source>
        <dbReference type="EMBL" id="ROT67765.1"/>
    </source>
</evidence>
<feature type="domain" description="HARP" evidence="5">
    <location>
        <begin position="164"/>
        <end position="240"/>
    </location>
</feature>
<evidence type="ECO:0000313" key="7">
    <source>
        <dbReference type="Proteomes" id="UP000283509"/>
    </source>
</evidence>
<evidence type="ECO:0000256" key="1">
    <source>
        <dbReference type="ARBA" id="ARBA00004123"/>
    </source>
</evidence>
<dbReference type="OrthoDB" id="2801544at2759"/>
<comment type="caution">
    <text evidence="6">The sequence shown here is derived from an EMBL/GenBank/DDBJ whole genome shotgun (WGS) entry which is preliminary data.</text>
</comment>
<dbReference type="EMBL" id="QCYY01002763">
    <property type="protein sequence ID" value="ROT67765.1"/>
    <property type="molecule type" value="Genomic_DNA"/>
</dbReference>
<name>A0A423SU89_PENVA</name>
<dbReference type="GO" id="GO:0006281">
    <property type="term" value="P:DNA repair"/>
    <property type="evidence" value="ECO:0007669"/>
    <property type="project" value="TreeGrafter"/>
</dbReference>
<dbReference type="GO" id="GO:0016787">
    <property type="term" value="F:hydrolase activity"/>
    <property type="evidence" value="ECO:0007669"/>
    <property type="project" value="UniProtKB-KW"/>
</dbReference>
<feature type="compositionally biased region" description="Polar residues" evidence="4">
    <location>
        <begin position="151"/>
        <end position="160"/>
    </location>
</feature>
<keyword evidence="2" id="KW-0378">Hydrolase</keyword>
<dbReference type="GO" id="GO:0043596">
    <property type="term" value="C:nuclear replication fork"/>
    <property type="evidence" value="ECO:0007669"/>
    <property type="project" value="TreeGrafter"/>
</dbReference>
<dbReference type="GO" id="GO:0031297">
    <property type="term" value="P:replication fork processing"/>
    <property type="evidence" value="ECO:0007669"/>
    <property type="project" value="TreeGrafter"/>
</dbReference>
<dbReference type="InterPro" id="IPR010003">
    <property type="entry name" value="HARP_dom"/>
</dbReference>
<feature type="compositionally biased region" description="Basic and acidic residues" evidence="4">
    <location>
        <begin position="8"/>
        <end position="17"/>
    </location>
</feature>
<proteinExistence type="predicted"/>
<dbReference type="PANTHER" id="PTHR45766:SF6">
    <property type="entry name" value="SWI_SNF-RELATED MATRIX-ASSOCIATED ACTIN-DEPENDENT REGULATOR OF CHROMATIN SUBFAMILY A-LIKE PROTEIN 1"/>
    <property type="match status" value="1"/>
</dbReference>
<accession>A0A423SU89</accession>
<keyword evidence="7" id="KW-1185">Reference proteome</keyword>
<dbReference type="PROSITE" id="PS51467">
    <property type="entry name" value="HARP"/>
    <property type="match status" value="1"/>
</dbReference>
<dbReference type="Pfam" id="PF07443">
    <property type="entry name" value="HARP"/>
    <property type="match status" value="1"/>
</dbReference>
<organism evidence="6 7">
    <name type="scientific">Penaeus vannamei</name>
    <name type="common">Whiteleg shrimp</name>
    <name type="synonym">Litopenaeus vannamei</name>
    <dbReference type="NCBI Taxonomy" id="6689"/>
    <lineage>
        <taxon>Eukaryota</taxon>
        <taxon>Metazoa</taxon>
        <taxon>Ecdysozoa</taxon>
        <taxon>Arthropoda</taxon>
        <taxon>Crustacea</taxon>
        <taxon>Multicrustacea</taxon>
        <taxon>Malacostraca</taxon>
        <taxon>Eumalacostraca</taxon>
        <taxon>Eucarida</taxon>
        <taxon>Decapoda</taxon>
        <taxon>Dendrobranchiata</taxon>
        <taxon>Penaeoidea</taxon>
        <taxon>Penaeidae</taxon>
        <taxon>Penaeus</taxon>
    </lineage>
</organism>
<evidence type="ECO:0000256" key="2">
    <source>
        <dbReference type="ARBA" id="ARBA00022801"/>
    </source>
</evidence>
<dbReference type="AlphaFoldDB" id="A0A423SU89"/>
<feature type="compositionally biased region" description="Low complexity" evidence="4">
    <location>
        <begin position="132"/>
        <end position="150"/>
    </location>
</feature>
<reference evidence="6 7" key="2">
    <citation type="submission" date="2019-01" db="EMBL/GenBank/DDBJ databases">
        <title>The decoding of complex shrimp genome reveals the adaptation for benthos swimmer, frequently molting mechanism and breeding impact on genome.</title>
        <authorList>
            <person name="Sun Y."/>
            <person name="Gao Y."/>
            <person name="Yu Y."/>
        </authorList>
    </citation>
    <scope>NUCLEOTIDE SEQUENCE [LARGE SCALE GENOMIC DNA]</scope>
    <source>
        <tissue evidence="6">Muscle</tissue>
    </source>
</reference>
<feature type="compositionally biased region" description="Polar residues" evidence="4">
    <location>
        <begin position="108"/>
        <end position="131"/>
    </location>
</feature>
<keyword evidence="3" id="KW-0539">Nucleus</keyword>